<keyword evidence="2" id="KW-1185">Reference proteome</keyword>
<evidence type="ECO:0000313" key="1">
    <source>
        <dbReference type="EMBL" id="KLO09696.1"/>
    </source>
</evidence>
<dbReference type="EMBL" id="KQ086047">
    <property type="protein sequence ID" value="KLO09696.1"/>
    <property type="molecule type" value="Genomic_DNA"/>
</dbReference>
<evidence type="ECO:0000313" key="2">
    <source>
        <dbReference type="Proteomes" id="UP000053477"/>
    </source>
</evidence>
<dbReference type="InParanoid" id="A0A0H2RY27"/>
<evidence type="ECO:0008006" key="3">
    <source>
        <dbReference type="Google" id="ProtNLM"/>
    </source>
</evidence>
<proteinExistence type="predicted"/>
<name>A0A0H2RY27_9AGAM</name>
<protein>
    <recommendedName>
        <fullName evidence="3">F-box domain-containing protein</fullName>
    </recommendedName>
</protein>
<gene>
    <name evidence="1" type="ORF">SCHPADRAFT_943413</name>
</gene>
<dbReference type="AlphaFoldDB" id="A0A0H2RY27"/>
<accession>A0A0H2RY27</accession>
<dbReference type="Proteomes" id="UP000053477">
    <property type="component" value="Unassembled WGS sequence"/>
</dbReference>
<dbReference type="InterPro" id="IPR032675">
    <property type="entry name" value="LRR_dom_sf"/>
</dbReference>
<organism evidence="1 2">
    <name type="scientific">Schizopora paradoxa</name>
    <dbReference type="NCBI Taxonomy" id="27342"/>
    <lineage>
        <taxon>Eukaryota</taxon>
        <taxon>Fungi</taxon>
        <taxon>Dikarya</taxon>
        <taxon>Basidiomycota</taxon>
        <taxon>Agaricomycotina</taxon>
        <taxon>Agaricomycetes</taxon>
        <taxon>Hymenochaetales</taxon>
        <taxon>Schizoporaceae</taxon>
        <taxon>Schizopora</taxon>
    </lineage>
</organism>
<sequence>MPEPEADHITLRLITIMDNPNGALATVASLNSLPTEILLSIVDLYLESLVEDSADYDSRQRQLTKLCRVCPNLRFAIEGCSKYWTTISSALRKESLMRAYLTRSVGQDLTIVVLDKHGEGACDALMRVAAEASHRWSSFSLILSKGGPLVDDDEMSFERRQLHLSNRLLPGLDHSLLYLELPRLRDLRVHFGTSPSAFTPDFFTTWECPGLQRMDLMNIAPKKMPTSLTSFSMSFCNGRDTVSMPLLQRFLEASTSIEELSFTFQGEISRRIPMANQVVLANVRSLRLKVEESSMDAIRSVLSAFALPGLESLAIAASFSPGRSRVHLGPMTEVNHWKSTILGLHPSFYNVTSLSLTLIGLGRQREGILSPLSSRFTQLRHFTLETNLVIMIVGAEGDAPEWPAWPPLETIRFVECETVDALWLRDFSTFLGRRGHWEGLGALRIEKCDKLKRGEALLVIPEGDKLEWAETRSTPKETFMVEPVPRSIPLNHLSGVEELNEADFAWTMADDIDIYVDELEEV</sequence>
<dbReference type="Gene3D" id="3.80.10.10">
    <property type="entry name" value="Ribonuclease Inhibitor"/>
    <property type="match status" value="1"/>
</dbReference>
<reference evidence="1 2" key="1">
    <citation type="submission" date="2015-04" db="EMBL/GenBank/DDBJ databases">
        <title>Complete genome sequence of Schizopora paradoxa KUC8140, a cosmopolitan wood degrader in East Asia.</title>
        <authorList>
            <consortium name="DOE Joint Genome Institute"/>
            <person name="Min B."/>
            <person name="Park H."/>
            <person name="Jang Y."/>
            <person name="Kim J.-J."/>
            <person name="Kim K.H."/>
            <person name="Pangilinan J."/>
            <person name="Lipzen A."/>
            <person name="Riley R."/>
            <person name="Grigoriev I.V."/>
            <person name="Spatafora J.W."/>
            <person name="Choi I.-G."/>
        </authorList>
    </citation>
    <scope>NUCLEOTIDE SEQUENCE [LARGE SCALE GENOMIC DNA]</scope>
    <source>
        <strain evidence="1 2">KUC8140</strain>
    </source>
</reference>
<dbReference type="SUPFAM" id="SSF52047">
    <property type="entry name" value="RNI-like"/>
    <property type="match status" value="1"/>
</dbReference>